<reference evidence="3" key="2">
    <citation type="submission" date="2023-05" db="EMBL/GenBank/DDBJ databases">
        <authorList>
            <person name="Fouks B."/>
        </authorList>
    </citation>
    <scope>NUCLEOTIDE SEQUENCE</scope>
    <source>
        <strain evidence="3">Stay&amp;Tobe</strain>
        <tissue evidence="3">Testes</tissue>
    </source>
</reference>
<name>A0AAD7ZXH7_DIPPU</name>
<feature type="compositionally biased region" description="Polar residues" evidence="1">
    <location>
        <begin position="207"/>
        <end position="218"/>
    </location>
</feature>
<feature type="region of interest" description="Disordered" evidence="1">
    <location>
        <begin position="1"/>
        <end position="25"/>
    </location>
</feature>
<feature type="compositionally biased region" description="Low complexity" evidence="1">
    <location>
        <begin position="807"/>
        <end position="844"/>
    </location>
</feature>
<dbReference type="Proteomes" id="UP001233999">
    <property type="component" value="Unassembled WGS sequence"/>
</dbReference>
<dbReference type="InterPro" id="IPR052976">
    <property type="entry name" value="Scoloptoxin-like"/>
</dbReference>
<feature type="region of interest" description="Disordered" evidence="1">
    <location>
        <begin position="711"/>
        <end position="762"/>
    </location>
</feature>
<feature type="compositionally biased region" description="Polar residues" evidence="1">
    <location>
        <begin position="1020"/>
        <end position="1039"/>
    </location>
</feature>
<evidence type="ECO:0000259" key="2">
    <source>
        <dbReference type="PROSITE" id="PS50940"/>
    </source>
</evidence>
<feature type="region of interest" description="Disordered" evidence="1">
    <location>
        <begin position="1345"/>
        <end position="1373"/>
    </location>
</feature>
<feature type="compositionally biased region" description="Low complexity" evidence="1">
    <location>
        <begin position="935"/>
        <end position="966"/>
    </location>
</feature>
<keyword evidence="4" id="KW-1185">Reference proteome</keyword>
<dbReference type="PANTHER" id="PTHR22933">
    <property type="entry name" value="FI18007P1-RELATED"/>
    <property type="match status" value="1"/>
</dbReference>
<organism evidence="3 4">
    <name type="scientific">Diploptera punctata</name>
    <name type="common">Pacific beetle cockroach</name>
    <dbReference type="NCBI Taxonomy" id="6984"/>
    <lineage>
        <taxon>Eukaryota</taxon>
        <taxon>Metazoa</taxon>
        <taxon>Ecdysozoa</taxon>
        <taxon>Arthropoda</taxon>
        <taxon>Hexapoda</taxon>
        <taxon>Insecta</taxon>
        <taxon>Pterygota</taxon>
        <taxon>Neoptera</taxon>
        <taxon>Polyneoptera</taxon>
        <taxon>Dictyoptera</taxon>
        <taxon>Blattodea</taxon>
        <taxon>Blaberoidea</taxon>
        <taxon>Blaberidae</taxon>
        <taxon>Diplopterinae</taxon>
        <taxon>Diploptera</taxon>
    </lineage>
</organism>
<feature type="compositionally biased region" description="Polar residues" evidence="1">
    <location>
        <begin position="436"/>
        <end position="453"/>
    </location>
</feature>
<feature type="compositionally biased region" description="Basic and acidic residues" evidence="1">
    <location>
        <begin position="731"/>
        <end position="740"/>
    </location>
</feature>
<evidence type="ECO:0000313" key="4">
    <source>
        <dbReference type="Proteomes" id="UP001233999"/>
    </source>
</evidence>
<dbReference type="Gene3D" id="2.170.140.10">
    <property type="entry name" value="Chitin binding domain"/>
    <property type="match status" value="1"/>
</dbReference>
<feature type="compositionally biased region" description="Low complexity" evidence="1">
    <location>
        <begin position="1349"/>
        <end position="1360"/>
    </location>
</feature>
<feature type="compositionally biased region" description="Acidic residues" evidence="1">
    <location>
        <begin position="575"/>
        <end position="587"/>
    </location>
</feature>
<feature type="region of interest" description="Disordered" evidence="1">
    <location>
        <begin position="891"/>
        <end position="966"/>
    </location>
</feature>
<feature type="region of interest" description="Disordered" evidence="1">
    <location>
        <begin position="348"/>
        <end position="636"/>
    </location>
</feature>
<feature type="compositionally biased region" description="Polar residues" evidence="1">
    <location>
        <begin position="1092"/>
        <end position="1104"/>
    </location>
</feature>
<gene>
    <name evidence="3" type="ORF">L9F63_018125</name>
</gene>
<feature type="region of interest" description="Disordered" evidence="1">
    <location>
        <begin position="148"/>
        <end position="171"/>
    </location>
</feature>
<dbReference type="InterPro" id="IPR002557">
    <property type="entry name" value="Chitin-bd_dom"/>
</dbReference>
<feature type="compositionally biased region" description="Low complexity" evidence="1">
    <location>
        <begin position="1116"/>
        <end position="1128"/>
    </location>
</feature>
<dbReference type="Pfam" id="PF01607">
    <property type="entry name" value="CBM_14"/>
    <property type="match status" value="1"/>
</dbReference>
<feature type="compositionally biased region" description="Acidic residues" evidence="1">
    <location>
        <begin position="527"/>
        <end position="537"/>
    </location>
</feature>
<protein>
    <recommendedName>
        <fullName evidence="2">Chitin-binding type-2 domain-containing protein</fullName>
    </recommendedName>
</protein>
<feature type="compositionally biased region" description="Low complexity" evidence="1">
    <location>
        <begin position="1161"/>
        <end position="1182"/>
    </location>
</feature>
<feature type="compositionally biased region" description="Basic and acidic residues" evidence="1">
    <location>
        <begin position="599"/>
        <end position="614"/>
    </location>
</feature>
<feature type="domain" description="Chitin-binding type-2" evidence="2">
    <location>
        <begin position="70"/>
        <end position="128"/>
    </location>
</feature>
<dbReference type="PANTHER" id="PTHR22933:SF42">
    <property type="entry name" value="FI18455P1-RELATED"/>
    <property type="match status" value="1"/>
</dbReference>
<dbReference type="PROSITE" id="PS50940">
    <property type="entry name" value="CHIT_BIND_II"/>
    <property type="match status" value="1"/>
</dbReference>
<feature type="compositionally biased region" description="Basic and acidic residues" evidence="1">
    <location>
        <begin position="508"/>
        <end position="526"/>
    </location>
</feature>
<feature type="region of interest" description="Disordered" evidence="1">
    <location>
        <begin position="650"/>
        <end position="679"/>
    </location>
</feature>
<feature type="compositionally biased region" description="Basic and acidic residues" evidence="1">
    <location>
        <begin position="1707"/>
        <end position="1719"/>
    </location>
</feature>
<sequence>MAKEFGATSFEETSEEMASLEENGQASLAPKQHVKRLVSAERNVELQEYQGVMGRPGVDFPVLPSIPKTGFSCRQVKTSGYYADLDTDCQVFHICADGRKISFLCPNGTIFRQSHLICDWWWTVDCASSREHYEESAEMLANDRKIHQARSDALSKSRARQRSNRKPGIVREFEGASASVTSFSTEPNPRLARIEAHSKVINPNKHFPSSTIKPNQNVFFVGGSSRGSDEFQASGSMEQAEQRQFHAFHPPFPGGRSRRPITGQLPEGRETSQSRQHLETRPSVHNIPQLRDFKQNTPPTPRVSEQRQLAPSNEFVDLQPPPIPTPLSRQPFVTDQPQKNQFTIGQFQQNTPGIPFSQGRQTSQSRFTPTRQQVQSSQDFRPPAASVQNNQRQQQFRPENQAFSQSRESNGTKTYSHFRLFSSSDGERQLPAETGSFVSNRGNQLIKQTTPKTHNVRITPLPQNRFPQASNKSYVELDRSQVTTPKPTDKPLKVAHSRRVKPVVVQATDHDISDKDMEDATEHSTIDEEEAEDDDGFPEPPSEEQFKDEDLFYLHSTTESTTEEDKSNTENPINQEDEEEGEIDLESELGLSKPPSDAQFKDEDLGGLHNDSKLNHSAQTTPIPERSTAPSVHEEVSINSELSLADISTKTSHRFRTSTVSTSTPASSTVASPSVPQIVISSTLEPPTWKDFSDEDIVVVSESSRISKKPLVLDEEDDSSHTTTLATTVTEDIKTDEKTRVPSASFVSSATVPPSEESTKKRVTPIFLEIISRGSSEQPILKTFTVEELEKKHVMTESSLSTEEDISGSSTQRRFRSRTTTESTTRDLSVASSTESSSSPLFLSKRVRPPKQGNSFTSASPDSDKPTKSTIPIPPTTLYVTLSRRVQPPVLILSSTDPREQNKLKIPKTKESFRTRTKSTTEGSTTETISRRVRPPVTEVSSSTTPTPSRVRTGASSREPSESSISIQTVTASSPRALILDVDQLPIEEEENADDLLVTTNSPNKKLTSYVETQRRKTTITDSNAEGSTSTEPSSTNMFSRIKIEQTLSLKQEPTPAPQFGNRDGLDIPASSGPSTLHSLAVYIATKDGQTETTSPIFDSNSPFDSKKRRGKDKGTTTVSTPLTSGTPQLELTTANESDTSISSLKFLTQSTRDSYSSLFPNTKPETPSTSTSEQPITSTTTFVQKPSSKINSKERDTSDSRAILKTELLDKLAEISQMEAIQQGGKVTSEKATLHTDTEDLLQGTDSRDLRELAQIFSRALSAYLEDPEEFKKVLTEVRPKDPESLIKNVSITFDEILQQNSTVQPFISSSAGISLSSIDYSSSPQEDEEEVLDFSDVYKVSRKKTKSTTPLPTSLKSVKSTKKKSSTTTSTTISTIISTASSQNSSYVQVTTDTELKPPKERLQNAQTNYYSTRQQVGKNVSANNIEIELVTSSPVQETAADYTLPPGTKQYTGPGYGPQKGEGKFEPTAGGVNDPSRPRYGGFQNNTKLTRTPEETVIEAKIERILDTKAIVQATTLSPVSRTQIRSSLRPAVTRTSSEKNIDNKMKVKDVTDKIGGILNTFVPEDVNNLAVVSDMPDIENEEKDKKINSRVTTNETLVGANTASFTSSRTRQSSNQVNADKKWDKGAEVIDPLAINRELSASEEIVATVRTTEKPNSTTKGKVRSSTITTPPSTAEVNLSSDQIALVSTTSPKSTSTILSTKSSERTKQPDIYEDKESDSEEGLSSVIPDLTFYSERIKPAPPPSDSLIRSSSRKSNNLSSLSTVSELVTSVSDSTSENPINVSISKNNSFSSNQNINQRYSNY</sequence>
<accession>A0AAD7ZXH7</accession>
<feature type="region of interest" description="Disordered" evidence="1">
    <location>
        <begin position="793"/>
        <end position="874"/>
    </location>
</feature>
<feature type="compositionally biased region" description="Polar residues" evidence="1">
    <location>
        <begin position="348"/>
        <end position="379"/>
    </location>
</feature>
<feature type="region of interest" description="Disordered" evidence="1">
    <location>
        <begin position="1155"/>
        <end position="1200"/>
    </location>
</feature>
<feature type="compositionally biased region" description="Basic and acidic residues" evidence="1">
    <location>
        <begin position="897"/>
        <end position="914"/>
    </location>
</feature>
<feature type="compositionally biased region" description="Low complexity" evidence="1">
    <location>
        <begin position="657"/>
        <end position="676"/>
    </location>
</feature>
<dbReference type="EMBL" id="JASPKZ010005676">
    <property type="protein sequence ID" value="KAJ9588513.1"/>
    <property type="molecule type" value="Genomic_DNA"/>
</dbReference>
<feature type="region of interest" description="Disordered" evidence="1">
    <location>
        <begin position="1652"/>
        <end position="1808"/>
    </location>
</feature>
<feature type="compositionally biased region" description="Polar residues" evidence="1">
    <location>
        <begin position="461"/>
        <end position="473"/>
    </location>
</feature>
<feature type="compositionally biased region" description="Polar residues" evidence="1">
    <location>
        <begin position="386"/>
        <end position="415"/>
    </location>
</feature>
<evidence type="ECO:0000256" key="1">
    <source>
        <dbReference type="SAM" id="MobiDB-lite"/>
    </source>
</evidence>
<feature type="compositionally biased region" description="Polar residues" evidence="1">
    <location>
        <begin position="852"/>
        <end position="861"/>
    </location>
</feature>
<dbReference type="GO" id="GO:0005576">
    <property type="term" value="C:extracellular region"/>
    <property type="evidence" value="ECO:0007669"/>
    <property type="project" value="InterPro"/>
</dbReference>
<feature type="region of interest" description="Disordered" evidence="1">
    <location>
        <begin position="1013"/>
        <end position="1073"/>
    </location>
</feature>
<dbReference type="SMART" id="SM00494">
    <property type="entry name" value="ChtBD2"/>
    <property type="match status" value="1"/>
</dbReference>
<feature type="region of interest" description="Disordered" evidence="1">
    <location>
        <begin position="1092"/>
        <end position="1137"/>
    </location>
</feature>
<feature type="compositionally biased region" description="Basic and acidic residues" evidence="1">
    <location>
        <begin position="267"/>
        <end position="282"/>
    </location>
</feature>
<comment type="caution">
    <text evidence="3">The sequence shown here is derived from an EMBL/GenBank/DDBJ whole genome shotgun (WGS) entry which is preliminary data.</text>
</comment>
<reference evidence="3" key="1">
    <citation type="journal article" date="2023" name="IScience">
        <title>Live-bearing cockroach genome reveals convergent evolutionary mechanisms linked to viviparity in insects and beyond.</title>
        <authorList>
            <person name="Fouks B."/>
            <person name="Harrison M.C."/>
            <person name="Mikhailova A.A."/>
            <person name="Marchal E."/>
            <person name="English S."/>
            <person name="Carruthers M."/>
            <person name="Jennings E.C."/>
            <person name="Chiamaka E.L."/>
            <person name="Frigard R.A."/>
            <person name="Pippel M."/>
            <person name="Attardo G.M."/>
            <person name="Benoit J.B."/>
            <person name="Bornberg-Bauer E."/>
            <person name="Tobe S.S."/>
        </authorList>
    </citation>
    <scope>NUCLEOTIDE SEQUENCE</scope>
    <source>
        <strain evidence="3">Stay&amp;Tobe</strain>
    </source>
</reference>
<feature type="compositionally biased region" description="Polar residues" evidence="1">
    <location>
        <begin position="1658"/>
        <end position="1691"/>
    </location>
</feature>
<evidence type="ECO:0000313" key="3">
    <source>
        <dbReference type="EMBL" id="KAJ9588513.1"/>
    </source>
</evidence>
<dbReference type="SUPFAM" id="SSF57625">
    <property type="entry name" value="Invertebrate chitin-binding proteins"/>
    <property type="match status" value="1"/>
</dbReference>
<dbReference type="GO" id="GO:0008061">
    <property type="term" value="F:chitin binding"/>
    <property type="evidence" value="ECO:0007669"/>
    <property type="project" value="InterPro"/>
</dbReference>
<feature type="region of interest" description="Disordered" evidence="1">
    <location>
        <begin position="205"/>
        <end position="333"/>
    </location>
</feature>
<feature type="compositionally biased region" description="Low complexity" evidence="1">
    <location>
        <begin position="918"/>
        <end position="928"/>
    </location>
</feature>
<feature type="compositionally biased region" description="Low complexity" evidence="1">
    <location>
        <begin position="1750"/>
        <end position="1802"/>
    </location>
</feature>
<feature type="compositionally biased region" description="Low complexity" evidence="1">
    <location>
        <begin position="1692"/>
        <end position="1706"/>
    </location>
</feature>
<proteinExistence type="predicted"/>
<dbReference type="InterPro" id="IPR036508">
    <property type="entry name" value="Chitin-bd_dom_sf"/>
</dbReference>